<proteinExistence type="predicted"/>
<evidence type="ECO:0000313" key="4">
    <source>
        <dbReference type="Proteomes" id="UP000500857"/>
    </source>
</evidence>
<evidence type="ECO:0000259" key="2">
    <source>
        <dbReference type="SMART" id="SM00912"/>
    </source>
</evidence>
<feature type="domain" description="Filamentous haemagglutinin FhaB/tRNA nuclease CdiA-like TPS" evidence="2">
    <location>
        <begin position="48"/>
        <end position="155"/>
    </location>
</feature>
<evidence type="ECO:0000313" key="3">
    <source>
        <dbReference type="EMBL" id="QIZ71803.1"/>
    </source>
</evidence>
<name>A0A6H1U1A2_9CYAN</name>
<evidence type="ECO:0000256" key="1">
    <source>
        <dbReference type="SAM" id="MobiDB-lite"/>
    </source>
</evidence>
<dbReference type="AlphaFoldDB" id="A0A6H1U1A2"/>
<dbReference type="SMART" id="SM00912">
    <property type="entry name" value="Haemagg_act"/>
    <property type="match status" value="1"/>
</dbReference>
<feature type="compositionally biased region" description="Low complexity" evidence="1">
    <location>
        <begin position="779"/>
        <end position="791"/>
    </location>
</feature>
<keyword evidence="4" id="KW-1185">Reference proteome</keyword>
<dbReference type="Proteomes" id="UP000500857">
    <property type="component" value="Chromosome"/>
</dbReference>
<dbReference type="KEGG" id="oxy:HCG48_15450"/>
<organism evidence="3 4">
    <name type="scientific">Oxynema aestuarii AP17</name>
    <dbReference type="NCBI Taxonomy" id="2064643"/>
    <lineage>
        <taxon>Bacteria</taxon>
        <taxon>Bacillati</taxon>
        <taxon>Cyanobacteriota</taxon>
        <taxon>Cyanophyceae</taxon>
        <taxon>Oscillatoriophycideae</taxon>
        <taxon>Oscillatoriales</taxon>
        <taxon>Oscillatoriaceae</taxon>
        <taxon>Oxynema</taxon>
        <taxon>Oxynema aestuarii</taxon>
    </lineage>
</organism>
<protein>
    <submittedName>
        <fullName evidence="3">Filamentous hemagglutinin N-terminal domain-containing protein</fullName>
    </submittedName>
</protein>
<dbReference type="RefSeq" id="WP_168569955.1">
    <property type="nucleotide sequence ID" value="NZ_CP051167.1"/>
</dbReference>
<dbReference type="InterPro" id="IPR011050">
    <property type="entry name" value="Pectin_lyase_fold/virulence"/>
</dbReference>
<feature type="region of interest" description="Disordered" evidence="1">
    <location>
        <begin position="779"/>
        <end position="806"/>
    </location>
</feature>
<dbReference type="Gene3D" id="2.160.20.10">
    <property type="entry name" value="Single-stranded right-handed beta-helix, Pectin lyase-like"/>
    <property type="match status" value="2"/>
</dbReference>
<accession>A0A6H1U1A2</accession>
<dbReference type="EMBL" id="CP051167">
    <property type="protein sequence ID" value="QIZ71803.1"/>
    <property type="molecule type" value="Genomic_DNA"/>
</dbReference>
<dbReference type="Pfam" id="PF05860">
    <property type="entry name" value="TPS"/>
    <property type="match status" value="1"/>
</dbReference>
<dbReference type="SUPFAM" id="SSF51126">
    <property type="entry name" value="Pectin lyase-like"/>
    <property type="match status" value="2"/>
</dbReference>
<gene>
    <name evidence="3" type="ORF">HCG48_15450</name>
</gene>
<reference evidence="3 4" key="1">
    <citation type="submission" date="2020-04" db="EMBL/GenBank/DDBJ databases">
        <authorList>
            <person name="Basu S."/>
            <person name="Maruthanayagam V."/>
            <person name="Chakraborty S."/>
            <person name="Pramanik A."/>
            <person name="Mukherjee J."/>
            <person name="Brink B."/>
        </authorList>
    </citation>
    <scope>NUCLEOTIDE SEQUENCE [LARGE SCALE GENOMIC DNA]</scope>
    <source>
        <strain evidence="3 4">AP17</strain>
    </source>
</reference>
<dbReference type="InterPro" id="IPR008638">
    <property type="entry name" value="FhaB/CdiA-like_TPS"/>
</dbReference>
<sequence>MFTFSKAHVLLSLALRRVILLLDGAIAASVCYGVLPTAAQIIPDRTLPNPSRVVTGDRAVEIEGGTQRGGNLFHSFTEFSIPTNGEASFSNPETVNQIVTRVTGGKRSDIDGMLRANGSAHLILINPAGIHFGANARLEIGGAFLGTTARSLEFADGTSFDAVNPRERPLLTVSVPIGLNLGVESGNIQIDGSGHQLARVVPGMSPAIEVGANEGGLRARSLAFVGSEIALSGGIVRSSGGAIEFASLRRGTIAVNPDATGWNLGTGALADYGNVTLTRRALVDSSGAPSGPIRVVARRLNAEDGSVFFAQNRGSEASGAIALHATDAIQLTGSTAGDNIGSGAIAETFATGSGADISLSSPIVQLVDGGKIESFSFGSGSGGAIEIVASQQIDLFGTSPLNPLATSRVMTISADMGIAGAIDLMTPRLSLSDGAVISSIARGLAPSGALRINASEKISIHGFNSFDRNNFQPSILGSSTFGEGHAGTVEIQTAQLSLSEGARISSSTFASGDAGNIRIAVAERIELSGELPGSILPTTIESGAVGLDSFTRQLLAVPEFPTGAGGTVRLSASELRVTDGARIDVKNDGTGNGGQLEIVVGNLLLRDRGSLSATTTSGEGGNIEIAVAGRLQLQGGSTIATSAGGTGNGGNLRLSSPTIAALGNSDLVANAVAGRGGNIAIDTQGLFGIEFRDRPTPQSDITASSQFGLSGTVTLANPEVNDPSKLVDLPTGIVEPRDRLVTGCSPGENRFTVTGRGGLPFGPDAVGASDRPWQDLQDFSDSSSSFHSDSSPTIARGHSRGIRVPDGDRLEEAKGWVKDRSGTVHLLVDRVDRSPFATGDRPETCGNLTIESFRF</sequence>
<dbReference type="NCBIfam" id="TIGR01901">
    <property type="entry name" value="adhes_NPXG"/>
    <property type="match status" value="1"/>
</dbReference>
<dbReference type="InterPro" id="IPR012334">
    <property type="entry name" value="Pectin_lyas_fold"/>
</dbReference>